<dbReference type="InterPro" id="IPR037524">
    <property type="entry name" value="PA14/GLEYA"/>
</dbReference>
<evidence type="ECO:0000259" key="2">
    <source>
        <dbReference type="PROSITE" id="PS51820"/>
    </source>
</evidence>
<dbReference type="AlphaFoldDB" id="S4RLX4"/>
<dbReference type="Pfam" id="PF07691">
    <property type="entry name" value="PA14"/>
    <property type="match status" value="1"/>
</dbReference>
<dbReference type="OMA" id="DESWWEN"/>
<accession>S4RLX4</accession>
<dbReference type="GeneTree" id="ENSGT00940000176110"/>
<dbReference type="Ensembl" id="ENSPMAT00000006239.1">
    <property type="protein sequence ID" value="ENSPMAP00000006210.1"/>
    <property type="gene ID" value="ENSPMAG00000005643.1"/>
</dbReference>
<evidence type="ECO:0000256" key="1">
    <source>
        <dbReference type="ARBA" id="ARBA00022729"/>
    </source>
</evidence>
<dbReference type="STRING" id="7757.ENSPMAP00000006210"/>
<dbReference type="InterPro" id="IPR014756">
    <property type="entry name" value="Ig_E-set"/>
</dbReference>
<proteinExistence type="predicted"/>
<dbReference type="SUPFAM" id="SSF56988">
    <property type="entry name" value="Anthrax protective antigen"/>
    <property type="match status" value="1"/>
</dbReference>
<dbReference type="InterPro" id="IPR013783">
    <property type="entry name" value="Ig-like_fold"/>
</dbReference>
<reference evidence="3" key="1">
    <citation type="submission" date="2025-08" db="UniProtKB">
        <authorList>
            <consortium name="Ensembl"/>
        </authorList>
    </citation>
    <scope>IDENTIFICATION</scope>
</reference>
<dbReference type="FunFam" id="2.60.40.10:FF:001292">
    <property type="entry name" value="PKHD1 like 1"/>
    <property type="match status" value="1"/>
</dbReference>
<dbReference type="PANTHER" id="PTHR46769:SF1">
    <property type="entry name" value="FIBROCYSTIN"/>
    <property type="match status" value="1"/>
</dbReference>
<dbReference type="PANTHER" id="PTHR46769">
    <property type="entry name" value="POLYCYSTIC KIDNEY AND HEPATIC DISEASE 1 (AUTOSOMAL RECESSIVE)-LIKE 1"/>
    <property type="match status" value="1"/>
</dbReference>
<name>S4RLX4_PETMA</name>
<sequence>SLPDKSTFLVSALNKLSMFQSYAEVAAVSPAAGSLEGGTLLTVTGRFFDQTDAPVRVLVGGRKCLVTAVTDTQITCRTQRFVPSNATFYTGGRGLRLEIWNGSQPQSFEKIALLNASSPGYALDTVDATWKRWATGWNYFTARFSGFFVPPENGSYEFYVRGDDKCALFLSPSGDPADKVKVAYSNRVTHSYFKDASQRSPPVQLVAGQPCYLELDFQQFNGLAVVEVATFREKTIYTEQQTASAINHIQLLRTSSVVQPEIQVVSLVGWRAGVPSAEVQELTVSSPCLGSAGDCSDQTFRLAFARVRTVALQADARAEDVRAALAAVLRPDDVSVERADVPEGLRFTVTFASERGDFELLQWEVTPGSQVNVSVRERATGSASMASFSLRWDGRLSAPISANATPEQVQAALEGVISSRCPQEVSGISETFAVKFFRDYETASPTVPGENRGQRTLHMEAFCGRYSLKNPAVLYNAGDARPDGTPYGNISLSIHRQLCVAMWGNIAPKLGLAFTWRSKDGASRSSDEWFDFALPSLPG</sequence>
<dbReference type="PROSITE" id="PS51820">
    <property type="entry name" value="PA14"/>
    <property type="match status" value="1"/>
</dbReference>
<organism evidence="3">
    <name type="scientific">Petromyzon marinus</name>
    <name type="common">Sea lamprey</name>
    <dbReference type="NCBI Taxonomy" id="7757"/>
    <lineage>
        <taxon>Eukaryota</taxon>
        <taxon>Metazoa</taxon>
        <taxon>Chordata</taxon>
        <taxon>Craniata</taxon>
        <taxon>Vertebrata</taxon>
        <taxon>Cyclostomata</taxon>
        <taxon>Hyperoartia</taxon>
        <taxon>Petromyzontiformes</taxon>
        <taxon>Petromyzontidae</taxon>
        <taxon>Petromyzon</taxon>
    </lineage>
</organism>
<dbReference type="Pfam" id="PF01833">
    <property type="entry name" value="TIG"/>
    <property type="match status" value="1"/>
</dbReference>
<protein>
    <recommendedName>
        <fullName evidence="2">PA14 domain-containing protein</fullName>
    </recommendedName>
</protein>
<feature type="domain" description="PA14" evidence="2">
    <location>
        <begin position="90"/>
        <end position="244"/>
    </location>
</feature>
<keyword evidence="1" id="KW-0732">Signal</keyword>
<dbReference type="Gene3D" id="2.60.120.1560">
    <property type="match status" value="1"/>
</dbReference>
<dbReference type="InterPro" id="IPR011658">
    <property type="entry name" value="PA14_dom"/>
</dbReference>
<dbReference type="InterPro" id="IPR002909">
    <property type="entry name" value="IPT_dom"/>
</dbReference>
<evidence type="ECO:0000313" key="3">
    <source>
        <dbReference type="Ensembl" id="ENSPMAP00000006210.1"/>
    </source>
</evidence>
<dbReference type="HOGENOM" id="CLU_021852_0_0_1"/>
<dbReference type="SUPFAM" id="SSF81296">
    <property type="entry name" value="E set domains"/>
    <property type="match status" value="1"/>
</dbReference>
<dbReference type="SMART" id="SM00429">
    <property type="entry name" value="IPT"/>
    <property type="match status" value="1"/>
</dbReference>
<dbReference type="CDD" id="cd00603">
    <property type="entry name" value="IPT_PCSR"/>
    <property type="match status" value="1"/>
</dbReference>
<dbReference type="InterPro" id="IPR052387">
    <property type="entry name" value="Fibrocystin"/>
</dbReference>
<dbReference type="Gene3D" id="2.60.40.10">
    <property type="entry name" value="Immunoglobulins"/>
    <property type="match status" value="1"/>
</dbReference>
<reference evidence="3" key="2">
    <citation type="submission" date="2025-09" db="UniProtKB">
        <authorList>
            <consortium name="Ensembl"/>
        </authorList>
    </citation>
    <scope>IDENTIFICATION</scope>
</reference>